<evidence type="ECO:0000256" key="2">
    <source>
        <dbReference type="ARBA" id="ARBA00022603"/>
    </source>
</evidence>
<dbReference type="GO" id="GO:0002130">
    <property type="term" value="P:wobble position ribose methylation"/>
    <property type="evidence" value="ECO:0007669"/>
    <property type="project" value="TreeGrafter"/>
</dbReference>
<dbReference type="InterPro" id="IPR016914">
    <property type="entry name" value="TrmL"/>
</dbReference>
<protein>
    <recommendedName>
        <fullName evidence="6">tRNA/rRNA methyltransferase SpoU type domain-containing protein</fullName>
    </recommendedName>
</protein>
<evidence type="ECO:0000256" key="1">
    <source>
        <dbReference type="ARBA" id="ARBA00022490"/>
    </source>
</evidence>
<evidence type="ECO:0000313" key="7">
    <source>
        <dbReference type="EMBL" id="CAD8576010.1"/>
    </source>
</evidence>
<organism evidence="7">
    <name type="scientific">Ostreococcus mediterraneus</name>
    <dbReference type="NCBI Taxonomy" id="1486918"/>
    <lineage>
        <taxon>Eukaryota</taxon>
        <taxon>Viridiplantae</taxon>
        <taxon>Chlorophyta</taxon>
        <taxon>Mamiellophyceae</taxon>
        <taxon>Mamiellales</taxon>
        <taxon>Bathycoccaceae</taxon>
        <taxon>Ostreococcus</taxon>
    </lineage>
</organism>
<dbReference type="AlphaFoldDB" id="A0A6U0BVB1"/>
<keyword evidence="4" id="KW-0949">S-adenosyl-L-methionine</keyword>
<keyword evidence="3" id="KW-0808">Transferase</keyword>
<dbReference type="PANTHER" id="PTHR42971:SF1">
    <property type="entry name" value="TRNA (CYTIDINE(34)-2'-O)-METHYLTRANSFERASE"/>
    <property type="match status" value="1"/>
</dbReference>
<evidence type="ECO:0000256" key="5">
    <source>
        <dbReference type="ARBA" id="ARBA00022694"/>
    </source>
</evidence>
<dbReference type="PIRSF" id="PIRSF029256">
    <property type="entry name" value="SpoU_TrmH_prd"/>
    <property type="match status" value="1"/>
</dbReference>
<dbReference type="Gene3D" id="3.40.1280.10">
    <property type="match status" value="1"/>
</dbReference>
<proteinExistence type="inferred from homology"/>
<dbReference type="GO" id="GO:0003723">
    <property type="term" value="F:RNA binding"/>
    <property type="evidence" value="ECO:0007669"/>
    <property type="project" value="InterPro"/>
</dbReference>
<reference evidence="7" key="1">
    <citation type="submission" date="2021-01" db="EMBL/GenBank/DDBJ databases">
        <authorList>
            <person name="Corre E."/>
            <person name="Pelletier E."/>
            <person name="Niang G."/>
            <person name="Scheremetjew M."/>
            <person name="Finn R."/>
            <person name="Kale V."/>
            <person name="Holt S."/>
            <person name="Cochrane G."/>
            <person name="Meng A."/>
            <person name="Brown T."/>
            <person name="Cohen L."/>
        </authorList>
    </citation>
    <scope>NUCLEOTIDE SEQUENCE</scope>
    <source>
        <strain evidence="7">Clade-D-RCC2572</strain>
    </source>
</reference>
<sequence>MSSGGERITVRAIETATATQRTDLAVVLVTPKIPGNTGCIARTCAASRVPLHLVGPLGFSLDDTQLKRAGLDYWKSVCVRVHDDWDAFYEYWRGLDTPGRLVAFSKFGARPHAEEGAYKPGDWLLYGAETTGLPDAAMEACKASGGVRRIPIDESHVRSLNLSVSCGIGVYEALRQLDGPPSGPCSDD</sequence>
<dbReference type="GO" id="GO:0008173">
    <property type="term" value="F:RNA methyltransferase activity"/>
    <property type="evidence" value="ECO:0007669"/>
    <property type="project" value="InterPro"/>
</dbReference>
<evidence type="ECO:0000256" key="4">
    <source>
        <dbReference type="ARBA" id="ARBA00022691"/>
    </source>
</evidence>
<keyword evidence="2" id="KW-0489">Methyltransferase</keyword>
<evidence type="ECO:0000256" key="3">
    <source>
        <dbReference type="ARBA" id="ARBA00022679"/>
    </source>
</evidence>
<dbReference type="PANTHER" id="PTHR42971">
    <property type="entry name" value="TRNA (CYTIDINE(34)-2'-O)-METHYLTRANSFERASE"/>
    <property type="match status" value="1"/>
</dbReference>
<keyword evidence="1" id="KW-0963">Cytoplasm</keyword>
<dbReference type="EMBL" id="HBEW01000562">
    <property type="protein sequence ID" value="CAD8576010.1"/>
    <property type="molecule type" value="Transcribed_RNA"/>
</dbReference>
<name>A0A6U0BVB1_9CHLO</name>
<feature type="domain" description="tRNA/rRNA methyltransferase SpoU type" evidence="6">
    <location>
        <begin position="24"/>
        <end position="171"/>
    </location>
</feature>
<accession>A0A6U0BVB1</accession>
<dbReference type="InterPro" id="IPR001537">
    <property type="entry name" value="SpoU_MeTrfase"/>
</dbReference>
<dbReference type="Pfam" id="PF00588">
    <property type="entry name" value="SpoU_methylase"/>
    <property type="match status" value="1"/>
</dbReference>
<dbReference type="InterPro" id="IPR029026">
    <property type="entry name" value="tRNA_m1G_MTases_N"/>
</dbReference>
<dbReference type="SUPFAM" id="SSF75217">
    <property type="entry name" value="alpha/beta knot"/>
    <property type="match status" value="1"/>
</dbReference>
<dbReference type="InterPro" id="IPR029028">
    <property type="entry name" value="Alpha/beta_knot_MTases"/>
</dbReference>
<evidence type="ECO:0000259" key="6">
    <source>
        <dbReference type="Pfam" id="PF00588"/>
    </source>
</evidence>
<dbReference type="HAMAP" id="MF_01885">
    <property type="entry name" value="tRNA_methyltr_TrmL"/>
    <property type="match status" value="1"/>
</dbReference>
<dbReference type="CDD" id="cd18094">
    <property type="entry name" value="SpoU-like_TrmL"/>
    <property type="match status" value="1"/>
</dbReference>
<keyword evidence="5" id="KW-0819">tRNA processing</keyword>
<gene>
    <name evidence="7" type="ORF">OMED0929_LOCUS464</name>
</gene>